<feature type="region of interest" description="Disordered" evidence="7">
    <location>
        <begin position="830"/>
        <end position="853"/>
    </location>
</feature>
<organism evidence="11 12">
    <name type="scientific">Acanthaster planci</name>
    <name type="common">Crown-of-thorns starfish</name>
    <dbReference type="NCBI Taxonomy" id="133434"/>
    <lineage>
        <taxon>Eukaryota</taxon>
        <taxon>Metazoa</taxon>
        <taxon>Echinodermata</taxon>
        <taxon>Eleutherozoa</taxon>
        <taxon>Asterozoa</taxon>
        <taxon>Asteroidea</taxon>
        <taxon>Valvatacea</taxon>
        <taxon>Valvatida</taxon>
        <taxon>Acanthasteridae</taxon>
        <taxon>Acanthaster</taxon>
    </lineage>
</organism>
<dbReference type="InterPro" id="IPR050621">
    <property type="entry name" value="Tudor_domain_containing"/>
</dbReference>
<evidence type="ECO:0000256" key="1">
    <source>
        <dbReference type="ARBA" id="ARBA00022723"/>
    </source>
</evidence>
<dbReference type="FunFam" id="2.30.30.140:FF:000018">
    <property type="entry name" value="Serine/threonine-protein kinase 31"/>
    <property type="match status" value="2"/>
</dbReference>
<evidence type="ECO:0000256" key="7">
    <source>
        <dbReference type="SAM" id="MobiDB-lite"/>
    </source>
</evidence>
<feature type="coiled-coil region" evidence="6">
    <location>
        <begin position="2287"/>
        <end position="2325"/>
    </location>
</feature>
<evidence type="ECO:0000259" key="9">
    <source>
        <dbReference type="PROSITE" id="PS50304"/>
    </source>
</evidence>
<dbReference type="InterPro" id="IPR002893">
    <property type="entry name" value="Znf_MYND"/>
</dbReference>
<evidence type="ECO:0000259" key="8">
    <source>
        <dbReference type="PROSITE" id="PS50102"/>
    </source>
</evidence>
<feature type="domain" description="RRM" evidence="8">
    <location>
        <begin position="111"/>
        <end position="189"/>
    </location>
</feature>
<dbReference type="InterPro" id="IPR035979">
    <property type="entry name" value="RBD_domain_sf"/>
</dbReference>
<dbReference type="OrthoDB" id="341421at2759"/>
<keyword evidence="11" id="KW-1185">Reference proteome</keyword>
<dbReference type="Gene3D" id="6.10.140.2220">
    <property type="match status" value="1"/>
</dbReference>
<feature type="compositionally biased region" description="Polar residues" evidence="7">
    <location>
        <begin position="1538"/>
        <end position="1560"/>
    </location>
</feature>
<evidence type="ECO:0000256" key="5">
    <source>
        <dbReference type="PROSITE-ProRule" id="PRU00176"/>
    </source>
</evidence>
<dbReference type="PANTHER" id="PTHR22948:SF29">
    <property type="entry name" value="FI02030P-RELATED"/>
    <property type="match status" value="1"/>
</dbReference>
<protein>
    <submittedName>
        <fullName evidence="12">Uncharacterized protein LOC110977121 isoform X1</fullName>
    </submittedName>
</protein>
<accession>A0A8B7Y0G4</accession>
<dbReference type="Gene3D" id="3.30.70.330">
    <property type="match status" value="1"/>
</dbReference>
<feature type="compositionally biased region" description="Polar residues" evidence="7">
    <location>
        <begin position="676"/>
        <end position="686"/>
    </location>
</feature>
<dbReference type="InterPro" id="IPR000504">
    <property type="entry name" value="RRM_dom"/>
</dbReference>
<feature type="domain" description="MYND-type" evidence="10">
    <location>
        <begin position="784"/>
        <end position="819"/>
    </location>
</feature>
<dbReference type="Pfam" id="PF00076">
    <property type="entry name" value="RRM_1"/>
    <property type="match status" value="1"/>
</dbReference>
<gene>
    <name evidence="12" type="primary">LOC110977121</name>
</gene>
<keyword evidence="5" id="KW-0694">RNA-binding</keyword>
<dbReference type="Gene3D" id="2.30.30.140">
    <property type="match status" value="6"/>
</dbReference>
<dbReference type="InterPro" id="IPR013087">
    <property type="entry name" value="Znf_C2H2_type"/>
</dbReference>
<feature type="compositionally biased region" description="Polar residues" evidence="7">
    <location>
        <begin position="468"/>
        <end position="478"/>
    </location>
</feature>
<dbReference type="Proteomes" id="UP000694845">
    <property type="component" value="Unplaced"/>
</dbReference>
<feature type="region of interest" description="Disordered" evidence="7">
    <location>
        <begin position="1772"/>
        <end position="1805"/>
    </location>
</feature>
<feature type="domain" description="Tudor" evidence="9">
    <location>
        <begin position="1383"/>
        <end position="1442"/>
    </location>
</feature>
<evidence type="ECO:0000256" key="6">
    <source>
        <dbReference type="SAM" id="Coils"/>
    </source>
</evidence>
<dbReference type="PROSITE" id="PS50865">
    <property type="entry name" value="ZF_MYND_2"/>
    <property type="match status" value="1"/>
</dbReference>
<feature type="region of interest" description="Disordered" evidence="7">
    <location>
        <begin position="189"/>
        <end position="493"/>
    </location>
</feature>
<feature type="domain" description="Tudor" evidence="9">
    <location>
        <begin position="2122"/>
        <end position="2181"/>
    </location>
</feature>
<feature type="compositionally biased region" description="Low complexity" evidence="7">
    <location>
        <begin position="653"/>
        <end position="665"/>
    </location>
</feature>
<dbReference type="GO" id="GO:0008270">
    <property type="term" value="F:zinc ion binding"/>
    <property type="evidence" value="ECO:0007669"/>
    <property type="project" value="UniProtKB-KW"/>
</dbReference>
<evidence type="ECO:0000256" key="2">
    <source>
        <dbReference type="ARBA" id="ARBA00022771"/>
    </source>
</evidence>
<keyword evidence="3" id="KW-0862">Zinc</keyword>
<dbReference type="PROSITE" id="PS00028">
    <property type="entry name" value="ZINC_FINGER_C2H2_1"/>
    <property type="match status" value="1"/>
</dbReference>
<evidence type="ECO:0000313" key="12">
    <source>
        <dbReference type="RefSeq" id="XP_022086654.1"/>
    </source>
</evidence>
<feature type="region of interest" description="Disordered" evidence="7">
    <location>
        <begin position="1"/>
        <end position="65"/>
    </location>
</feature>
<feature type="domain" description="Tudor" evidence="9">
    <location>
        <begin position="929"/>
        <end position="987"/>
    </location>
</feature>
<feature type="compositionally biased region" description="Polar residues" evidence="7">
    <location>
        <begin position="341"/>
        <end position="356"/>
    </location>
</feature>
<dbReference type="GO" id="GO:0003723">
    <property type="term" value="F:RNA binding"/>
    <property type="evidence" value="ECO:0007669"/>
    <property type="project" value="UniProtKB-UniRule"/>
</dbReference>
<feature type="domain" description="Tudor" evidence="9">
    <location>
        <begin position="1146"/>
        <end position="1209"/>
    </location>
</feature>
<dbReference type="Pfam" id="PF01753">
    <property type="entry name" value="zf-MYND"/>
    <property type="match status" value="1"/>
</dbReference>
<evidence type="ECO:0000313" key="11">
    <source>
        <dbReference type="Proteomes" id="UP000694845"/>
    </source>
</evidence>
<dbReference type="InterPro" id="IPR012677">
    <property type="entry name" value="Nucleotide-bd_a/b_plait_sf"/>
</dbReference>
<dbReference type="RefSeq" id="XP_022086654.1">
    <property type="nucleotide sequence ID" value="XM_022230962.1"/>
</dbReference>
<dbReference type="SUPFAM" id="SSF54928">
    <property type="entry name" value="RNA-binding domain, RBD"/>
    <property type="match status" value="1"/>
</dbReference>
<evidence type="ECO:0000256" key="4">
    <source>
        <dbReference type="PROSITE-ProRule" id="PRU00134"/>
    </source>
</evidence>
<dbReference type="SMART" id="SM00360">
    <property type="entry name" value="RRM"/>
    <property type="match status" value="1"/>
</dbReference>
<dbReference type="Pfam" id="PF00567">
    <property type="entry name" value="TUDOR"/>
    <property type="match status" value="6"/>
</dbReference>
<sequence length="2326" mass="253597">MASVRSGSGVKPKWPGRESHLSTESESEVKLTVDSKAPLESSNRKSLGGAQAQSQQVAPPTSRSKTEITFENWNPMEQDYNDTSFNSYNRGSAAGISGTNASRPDKRSGKLTLFVGNLPTEMTEEGLSNLFGHVCDTVHVKVCQPRDRNSDTTFGFVDVPSIKDGEEAIKRLDGHTIRHRRIKVAFKREKVTKPVEASSCDSPEEWDPPSNAPKRIGKTPPTKQSTPSTKRQSSGSGRTSTGSSEAEEDRTKAKRQTAQPRRMEDRYGTSLKPKSFKEASVIKSSTGPGGGQTKSPPRADETQANRADSTPPPSPLQALLQKMRGTGKSSPEAGQGKDKTQQAGILSDGQTVTSPGFKSLAGGTGQAGRSRGREADSDSAQEDAPVKSVTPATAEKHHQAGTTSQKGERLGSSPSVADQSVKIEQVTNCNSAPTKTAPQPLLSLSHEPIEGQTDRVGGKETRVHEIGQSDNLSRSQGPKRNKQDGILGAAPQSLLPQPHSLALSSSQNFCFEGGAHERHEANRHGLLGHHPHHHHGPVPKNGPFTRADFSPTYRDDGLAEGGSYPLCHHQSKPHRQMQHSHYALGPNFPQEPPYRPAHPYASHSQYGRSPLHPLTGYSVQHGHYSGRGMYQMGYPQPSLGSAGFRSGRLQNNRPKSSPRSSAAPPKALPNPDGEASHSSKTQQPKSPSDKSPAGKRKTQNEEEPKAKTVGEGPVAGNQGRDTKRTSLNETAPVPAQKSPKSGLQTPEGQPTAVDKTPTSKSLASAEGQRSLHKSPQGSEDPKPCVLCGKTSLLRCSKCKSSYCSRECQKEHWPTHKHECQKVASAQGLTAASSASSKDPSPAKPQSTTLPRKTTEVLHGGIEGLFMARNLPYEIPEKPEMRVLVTEVYSPGELWVQLVQERSIGGFADLVELLDSVYTDPSQAEQLTCTAKVGGICAARYSQDAQWYRGEVVSINGAVCTVCLIDYGTVDEVPVDGLRRLQDAMLKLPKQALKCHLSGVKPPGGSWSTEATETLKSMINKEENCTRAEFKGRVSEGQEIELYSPEDPTKTLSSILISAGLAEATSTAGSCQPTRSLPTVSPGPSLASLGSALDGISAGQQLEVMVSHVDNLSCFYANLFNSAQALLELHHRLNAHYAKMPPRAGFRPGVGMLCAAKYSMDGNWYRAVRDEKSGPVPNRTSLPITFIDHGNSETVSLDDCRPLEAQFTMLPRQALLCSLAGVKPDKSDWPEEMIAAFKEWLMDGYTRIEIRAKSGSRLNVEIFSLQSGAGQDIQDISFNALLRHSGFGAVDEVGAAEQVSTNSADRTPTNEMATPAEEAVAGKKSRGLPVVEPPHSEFHGFVTVVNDPNNFYLQVDSEENREIFLTFTEHLNTRYTLQDLAPHKPSVGEYCAVIYSDDAWYRALVVDQVVPGPAFKVLLVDYGEDAVLPLDRIRQLEERFYDQPAVALHCSLTCTAAPSCDRKWTEAAIKHFKEKVLNQLCQVNIATFENGKCEVELLYPGRGMNELTSIKRDLIQKGWAVCKGTPSSNEAHALGSGDHQVSNHSAASRGSPKVDSSSSMLPANHGVSHSPSVSQSVPSLPAPQVPTEDFLGLVTVVSDMGDVYVQVATDENACAVQSLVLNLNQHYALAPLRPHRPGIGECCASKYKMDNLWYRGRVLGGGSSQDTPLEIFFVDYGNTETVSPEDVQKLEEKFKHIPVAAIHCRLSGLRAPSRDDAWNSDLRKEILEKAFKVHVTKYDGKVCEVELLYSNDDSNWCSLNKELIVKGLAEPVAMENHSPGPSGDHQSANQEQQRKTQPALSANKNEQSLSQLPVFDRVILPTTCGVPETLANEEMELKSGDRVEAGLAKLPDGIPPPAEFTAILTCVSSPCDFHLQIKSNDYIQLSRLLRTELNRHYPRAGERPHLPRAGDLCAAMYSADGEWYRALALMEVAPEQAFKVMFVDYGNWEVVPVERLQKLEGDFLEVPRLAHRCSLSGVMAPSGDKEARQFAEAACYISTELIEKDKDCQVKLVKHDGKVYEVELQYSSDDGSEIHNLKDELIRLGLARPMTMATTPNKEGRLLARTLQKAILPTNTQVAVTVTHVVNPHEFYCQLIIREEIDKLKFLMEQIAQEAVSLQLRGPPMVGDLCLAKYTDDYWYRAEVLKINQAKERALVYYVDFGNEEPLPWSQLVTPEGQFAELPMQAIRCGLQGLPRDIAVNEQTVCDLIRERTDAKRMLAKMSGTTDDGTSLISLIDEDGTDIGQLVKDHLSGAASPAAPKSPLPDLPVSPSGSVASPGTAASDPAKLDALKREIELKKRELEEQIEARQRELAEMERIRASLEQAL</sequence>
<dbReference type="Gene3D" id="2.40.50.90">
    <property type="match status" value="6"/>
</dbReference>
<feature type="compositionally biased region" description="Basic and acidic residues" evidence="7">
    <location>
        <begin position="15"/>
        <end position="33"/>
    </location>
</feature>
<feature type="region of interest" description="Disordered" evidence="7">
    <location>
        <begin position="2252"/>
        <end position="2286"/>
    </location>
</feature>
<feature type="compositionally biased region" description="Polar residues" evidence="7">
    <location>
        <begin position="1783"/>
        <end position="1805"/>
    </location>
</feature>
<feature type="domain" description="Tudor" evidence="9">
    <location>
        <begin position="1635"/>
        <end position="1696"/>
    </location>
</feature>
<feature type="compositionally biased region" description="Low complexity" evidence="7">
    <location>
        <begin position="830"/>
        <end position="846"/>
    </location>
</feature>
<dbReference type="InterPro" id="IPR002999">
    <property type="entry name" value="Tudor"/>
</dbReference>
<dbReference type="SMART" id="SM00333">
    <property type="entry name" value="TUDOR"/>
    <property type="match status" value="6"/>
</dbReference>
<feature type="region of interest" description="Disordered" evidence="7">
    <location>
        <begin position="525"/>
        <end position="783"/>
    </location>
</feature>
<reference evidence="12" key="1">
    <citation type="submission" date="2025-08" db="UniProtKB">
        <authorList>
            <consortium name="RefSeq"/>
        </authorList>
    </citation>
    <scope>IDENTIFICATION</scope>
</reference>
<keyword evidence="6" id="KW-0175">Coiled coil</keyword>
<keyword evidence="2 4" id="KW-0863">Zinc-finger</keyword>
<feature type="region of interest" description="Disordered" evidence="7">
    <location>
        <begin position="1529"/>
        <end position="1580"/>
    </location>
</feature>
<dbReference type="InterPro" id="IPR035437">
    <property type="entry name" value="SNase_OB-fold_sf"/>
</dbReference>
<feature type="compositionally biased region" description="Low complexity" evidence="7">
    <location>
        <begin position="218"/>
        <end position="244"/>
    </location>
</feature>
<proteinExistence type="predicted"/>
<feature type="compositionally biased region" description="Basic residues" evidence="7">
    <location>
        <begin position="569"/>
        <end position="578"/>
    </location>
</feature>
<feature type="compositionally biased region" description="Low complexity" evidence="7">
    <location>
        <begin position="2268"/>
        <end position="2282"/>
    </location>
</feature>
<feature type="compositionally biased region" description="Polar residues" evidence="7">
    <location>
        <begin position="40"/>
        <end position="65"/>
    </location>
</feature>
<keyword evidence="1" id="KW-0479">Metal-binding</keyword>
<dbReference type="KEGG" id="aplc:110977121"/>
<feature type="compositionally biased region" description="Low complexity" evidence="7">
    <location>
        <begin position="1566"/>
        <end position="1578"/>
    </location>
</feature>
<feature type="compositionally biased region" description="Basic and acidic residues" evidence="7">
    <location>
        <begin position="447"/>
        <end position="467"/>
    </location>
</feature>
<evidence type="ECO:0000256" key="3">
    <source>
        <dbReference type="ARBA" id="ARBA00022833"/>
    </source>
</evidence>
<dbReference type="GeneID" id="110977121"/>
<dbReference type="PANTHER" id="PTHR22948">
    <property type="entry name" value="TUDOR DOMAIN CONTAINING PROTEIN"/>
    <property type="match status" value="1"/>
</dbReference>
<feature type="compositionally biased region" description="Basic residues" evidence="7">
    <location>
        <begin position="526"/>
        <end position="537"/>
    </location>
</feature>
<evidence type="ECO:0000259" key="10">
    <source>
        <dbReference type="PROSITE" id="PS50865"/>
    </source>
</evidence>
<name>A0A8B7Y0G4_ACAPL</name>
<dbReference type="SUPFAM" id="SSF50199">
    <property type="entry name" value="Staphylococcal nuclease"/>
    <property type="match status" value="1"/>
</dbReference>
<feature type="compositionally biased region" description="Basic and acidic residues" evidence="7">
    <location>
        <begin position="698"/>
        <end position="708"/>
    </location>
</feature>
<dbReference type="SUPFAM" id="SSF63748">
    <property type="entry name" value="Tudor/PWWP/MBT"/>
    <property type="match status" value="6"/>
</dbReference>
<dbReference type="PROSITE" id="PS50102">
    <property type="entry name" value="RRM"/>
    <property type="match status" value="1"/>
</dbReference>
<feature type="compositionally biased region" description="Polar residues" evidence="7">
    <location>
        <begin position="425"/>
        <end position="437"/>
    </location>
</feature>
<dbReference type="SUPFAM" id="SSF144232">
    <property type="entry name" value="HIT/MYND zinc finger-like"/>
    <property type="match status" value="1"/>
</dbReference>
<feature type="domain" description="Tudor" evidence="9">
    <location>
        <begin position="1905"/>
        <end position="1965"/>
    </location>
</feature>
<feature type="compositionally biased region" description="Polar residues" evidence="7">
    <location>
        <begin position="738"/>
        <end position="748"/>
    </location>
</feature>
<dbReference type="PROSITE" id="PS50304">
    <property type="entry name" value="TUDOR"/>
    <property type="match status" value="6"/>
</dbReference>